<dbReference type="InterPro" id="IPR000868">
    <property type="entry name" value="Isochorismatase-like_dom"/>
</dbReference>
<evidence type="ECO:0000313" key="4">
    <source>
        <dbReference type="EMBL" id="MBO0906167.1"/>
    </source>
</evidence>
<dbReference type="InterPro" id="IPR036380">
    <property type="entry name" value="Isochorismatase-like_sf"/>
</dbReference>
<feature type="compositionally biased region" description="Basic and acidic residues" evidence="2">
    <location>
        <begin position="223"/>
        <end position="232"/>
    </location>
</feature>
<dbReference type="InterPro" id="IPR050272">
    <property type="entry name" value="Isochorismatase-like_hydrls"/>
</dbReference>
<dbReference type="GO" id="GO:0016787">
    <property type="term" value="F:hydrolase activity"/>
    <property type="evidence" value="ECO:0007669"/>
    <property type="project" value="UniProtKB-KW"/>
</dbReference>
<reference evidence="4 5" key="1">
    <citation type="submission" date="2021-03" db="EMBL/GenBank/DDBJ databases">
        <title>Whole genome sequence of Jiella sp. MQZ13P-4.</title>
        <authorList>
            <person name="Tuo L."/>
        </authorList>
    </citation>
    <scope>NUCLEOTIDE SEQUENCE [LARGE SCALE GENOMIC DNA]</scope>
    <source>
        <strain evidence="4 5">MQZ13P-4</strain>
    </source>
</reference>
<name>A0ABS3J918_9HYPH</name>
<sequence length="259" mass="27229">MASVTARPFDFPLDPARAALIVIDMQRDFLEPGGFGESLGNDVSRLQAIVPATARLIEGFRAARLPVIHTRECHRPDLSDCPPAKRLRGAPGLRIGDPGPMGRILIAGEPGAEIVPALCPAAGEAVIDKPGKGAFHATGLTDHLAGLGITQLVFAGVTTEVCVQTTMREANDRGYECLLAEDATESYFAEFKRVAIDMITAQGAIVGWAAPVAAILEGLAARQPDEPDEPKQRAPKPAEAGERPADPLSATPIGFGTVL</sequence>
<accession>A0ABS3J918</accession>
<dbReference type="PANTHER" id="PTHR43540">
    <property type="entry name" value="PEROXYUREIDOACRYLATE/UREIDOACRYLATE AMIDOHYDROLASE-RELATED"/>
    <property type="match status" value="1"/>
</dbReference>
<feature type="domain" description="Isochorismatase-like" evidence="3">
    <location>
        <begin position="18"/>
        <end position="206"/>
    </location>
</feature>
<organism evidence="4 5">
    <name type="scientific">Jiella sonneratiae</name>
    <dbReference type="NCBI Taxonomy" id="2816856"/>
    <lineage>
        <taxon>Bacteria</taxon>
        <taxon>Pseudomonadati</taxon>
        <taxon>Pseudomonadota</taxon>
        <taxon>Alphaproteobacteria</taxon>
        <taxon>Hyphomicrobiales</taxon>
        <taxon>Aurantimonadaceae</taxon>
        <taxon>Jiella</taxon>
    </lineage>
</organism>
<protein>
    <submittedName>
        <fullName evidence="4">Cysteine hydrolase</fullName>
    </submittedName>
</protein>
<dbReference type="Pfam" id="PF00857">
    <property type="entry name" value="Isochorismatase"/>
    <property type="match status" value="1"/>
</dbReference>
<dbReference type="CDD" id="cd00431">
    <property type="entry name" value="cysteine_hydrolases"/>
    <property type="match status" value="1"/>
</dbReference>
<keyword evidence="5" id="KW-1185">Reference proteome</keyword>
<dbReference type="Gene3D" id="3.40.50.850">
    <property type="entry name" value="Isochorismatase-like"/>
    <property type="match status" value="1"/>
</dbReference>
<comment type="caution">
    <text evidence="4">The sequence shown here is derived from an EMBL/GenBank/DDBJ whole genome shotgun (WGS) entry which is preliminary data.</text>
</comment>
<proteinExistence type="predicted"/>
<dbReference type="SUPFAM" id="SSF52499">
    <property type="entry name" value="Isochorismatase-like hydrolases"/>
    <property type="match status" value="1"/>
</dbReference>
<evidence type="ECO:0000256" key="1">
    <source>
        <dbReference type="ARBA" id="ARBA00022801"/>
    </source>
</evidence>
<feature type="region of interest" description="Disordered" evidence="2">
    <location>
        <begin position="221"/>
        <end position="259"/>
    </location>
</feature>
<dbReference type="PANTHER" id="PTHR43540:SF9">
    <property type="entry name" value="FAMILY HYDROLASE, PUTATIVE (AFU_ORTHOLOGUE AFUA_2G08700)-RELATED"/>
    <property type="match status" value="1"/>
</dbReference>
<dbReference type="Proteomes" id="UP000664288">
    <property type="component" value="Unassembled WGS sequence"/>
</dbReference>
<evidence type="ECO:0000259" key="3">
    <source>
        <dbReference type="Pfam" id="PF00857"/>
    </source>
</evidence>
<evidence type="ECO:0000256" key="2">
    <source>
        <dbReference type="SAM" id="MobiDB-lite"/>
    </source>
</evidence>
<gene>
    <name evidence="4" type="ORF">J1C47_21165</name>
</gene>
<dbReference type="EMBL" id="JAFMPY010000033">
    <property type="protein sequence ID" value="MBO0906167.1"/>
    <property type="molecule type" value="Genomic_DNA"/>
</dbReference>
<keyword evidence="1 4" id="KW-0378">Hydrolase</keyword>
<evidence type="ECO:0000313" key="5">
    <source>
        <dbReference type="Proteomes" id="UP000664288"/>
    </source>
</evidence>